<dbReference type="Gene3D" id="3.40.50.2300">
    <property type="match status" value="1"/>
</dbReference>
<dbReference type="InterPro" id="IPR011006">
    <property type="entry name" value="CheY-like_superfamily"/>
</dbReference>
<dbReference type="SUPFAM" id="SSF55874">
    <property type="entry name" value="ATPase domain of HSP90 chaperone/DNA topoisomerase II/histidine kinase"/>
    <property type="match status" value="1"/>
</dbReference>
<reference evidence="7 8" key="1">
    <citation type="submission" date="2024-04" db="EMBL/GenBank/DDBJ databases">
        <title>genome sequences of Mucor flavus KT1a and Helicostylum pulchrum KT1b strains isolation_sourced from the surface of a dry-aged beef.</title>
        <authorList>
            <person name="Toyotome T."/>
            <person name="Hosono M."/>
            <person name="Torimaru M."/>
            <person name="Fukuda K."/>
            <person name="Mikami N."/>
        </authorList>
    </citation>
    <scope>NUCLEOTIDE SEQUENCE [LARGE SCALE GENOMIC DNA]</scope>
    <source>
        <strain evidence="7 8">KT1b</strain>
    </source>
</reference>
<keyword evidence="2" id="KW-0902">Two-component regulatory system</keyword>
<feature type="compositionally biased region" description="Low complexity" evidence="4">
    <location>
        <begin position="607"/>
        <end position="651"/>
    </location>
</feature>
<protein>
    <recommendedName>
        <fullName evidence="9">Histidine kinase</fullName>
    </recommendedName>
</protein>
<dbReference type="InterPro" id="IPR003594">
    <property type="entry name" value="HATPase_dom"/>
</dbReference>
<dbReference type="PANTHER" id="PTHR45339">
    <property type="entry name" value="HYBRID SIGNAL TRANSDUCTION HISTIDINE KINASE J"/>
    <property type="match status" value="1"/>
</dbReference>
<feature type="compositionally biased region" description="Acidic residues" evidence="4">
    <location>
        <begin position="945"/>
        <end position="958"/>
    </location>
</feature>
<feature type="modified residue" description="4-aspartylphosphate" evidence="3">
    <location>
        <position position="808"/>
    </location>
</feature>
<gene>
    <name evidence="7" type="ORF">HPULCUR_011639</name>
</gene>
<sequence length="1002" mass="112357">MPDTTISPRNETINDLYRSTYSYVGDEFLDCLVKEIARITGAQTVIIQRLLTLKEFHDLKENEGCPSIQLVDNSKQASREGSPHDIENYKAKNKVEYLLVKACYSTISNNNAFKKYAAIPVSSLLPDSPFIQTLNYSNYHVTQTSPLYNSVYPPYTSFVGIRLDLENLPIGLITVMDNKPMTDQQTKDIHNLLFAVEMRTRNEIEKIRHRDNLIMIKNAALEDAEGKIKFLADMSHEIRQKTNSERKRTPMNAVIALTDLLLSERNSLDEEQIEHLEVIQTSGNHLLTVINDILDISKINHDPKFKLENRRFNLRKCVKDALNMARHQASMTQYNKLVCVAECPAEVNDNVPLKQLVNQLEKIDPLNNLIVPQHRTSKTVLPLLWKIDSDVPDHLMGDTMRLTQILLNLCSNAVKFTKSGGIQVKITRYVPPCPQKSTSDTKYQNFKDRFDAKMEGIYTRVMRRKTPSSGGAGATTTQDDTEDGTTTEEEEVLEKVILEISVTDTGIGMPADRLPRLFKSFSQIDISTARRYGGTGLGLAISSMLVNRMGGGLWVESEEGLGSRFALTLPMTIAPKRPDTGLIHCIGSESSGTYASSGMIASPPSPGSSVSDGGSSIGDRSSANEPTTSNLPSSPSNSTGYFPTQQQQQQQNNMRTQKYGPNNNLPWEPLNIPSTPSSTNISTFEQTEVPKINKELHNMISKAKYSNDKLDHEFAKSNEMPVSSTKPKTRITLSKQYHHRKSNSTSAEENLALLYPIKIMLAEDNVLNQKIAISILKRLGYQDVVIAGNGREALDLMRIHKFDVIFMDLYMPEMDGLEATRYIISERKHNVPPPPPTQALEETQKQAALLNVNDVYIIALTASASKQDRQICIDAGMNDFISKPFTMMEMKSALKNCASKRKKRKKQQLRDEQVQKVQQQQESVQNPLAINYEDDDPMLGIQDDRSDEEEGDDDDDEERDAKSRSRSSSVGSSTHRSCGLLDDPMLTSFEDLSSMTHGIKKD</sequence>
<dbReference type="InterPro" id="IPR036890">
    <property type="entry name" value="HATPase_C_sf"/>
</dbReference>
<feature type="compositionally biased region" description="Basic residues" evidence="4">
    <location>
        <begin position="898"/>
        <end position="907"/>
    </location>
</feature>
<dbReference type="InterPro" id="IPR004358">
    <property type="entry name" value="Sig_transdc_His_kin-like_C"/>
</dbReference>
<feature type="region of interest" description="Disordered" evidence="4">
    <location>
        <begin position="463"/>
        <end position="489"/>
    </location>
</feature>
<dbReference type="Pfam" id="PF00072">
    <property type="entry name" value="Response_reg"/>
    <property type="match status" value="1"/>
</dbReference>
<accession>A0ABP9YGN0</accession>
<feature type="region of interest" description="Disordered" evidence="4">
    <location>
        <begin position="594"/>
        <end position="676"/>
    </location>
</feature>
<evidence type="ECO:0000313" key="8">
    <source>
        <dbReference type="Proteomes" id="UP001476247"/>
    </source>
</evidence>
<feature type="compositionally biased region" description="Acidic residues" evidence="4">
    <location>
        <begin position="479"/>
        <end position="489"/>
    </location>
</feature>
<evidence type="ECO:0000259" key="6">
    <source>
        <dbReference type="PROSITE" id="PS50110"/>
    </source>
</evidence>
<proteinExistence type="predicted"/>
<feature type="domain" description="Histidine kinase" evidence="5">
    <location>
        <begin position="242"/>
        <end position="573"/>
    </location>
</feature>
<dbReference type="CDD" id="cd00082">
    <property type="entry name" value="HisKA"/>
    <property type="match status" value="1"/>
</dbReference>
<evidence type="ECO:0000313" key="7">
    <source>
        <dbReference type="EMBL" id="GAA5806111.1"/>
    </source>
</evidence>
<dbReference type="Gene3D" id="3.30.565.10">
    <property type="entry name" value="Histidine kinase-like ATPase, C-terminal domain"/>
    <property type="match status" value="1"/>
</dbReference>
<dbReference type="PANTHER" id="PTHR45339:SF1">
    <property type="entry name" value="HYBRID SIGNAL TRANSDUCTION HISTIDINE KINASE J"/>
    <property type="match status" value="1"/>
</dbReference>
<dbReference type="SUPFAM" id="SSF52172">
    <property type="entry name" value="CheY-like"/>
    <property type="match status" value="1"/>
</dbReference>
<dbReference type="CDD" id="cd16922">
    <property type="entry name" value="HATPase_EvgS-ArcB-TorS-like"/>
    <property type="match status" value="1"/>
</dbReference>
<dbReference type="InterPro" id="IPR003661">
    <property type="entry name" value="HisK_dim/P_dom"/>
</dbReference>
<dbReference type="Proteomes" id="UP001476247">
    <property type="component" value="Unassembled WGS sequence"/>
</dbReference>
<name>A0ABP9YGN0_9FUNG</name>
<dbReference type="InterPro" id="IPR005467">
    <property type="entry name" value="His_kinase_dom"/>
</dbReference>
<evidence type="ECO:0000259" key="5">
    <source>
        <dbReference type="PROSITE" id="PS50109"/>
    </source>
</evidence>
<dbReference type="SMART" id="SM00388">
    <property type="entry name" value="HisKA"/>
    <property type="match status" value="1"/>
</dbReference>
<feature type="region of interest" description="Disordered" evidence="4">
    <location>
        <begin position="898"/>
        <end position="1002"/>
    </location>
</feature>
<evidence type="ECO:0000256" key="1">
    <source>
        <dbReference type="ARBA" id="ARBA00022553"/>
    </source>
</evidence>
<dbReference type="Gene3D" id="1.10.287.130">
    <property type="match status" value="1"/>
</dbReference>
<evidence type="ECO:0000256" key="2">
    <source>
        <dbReference type="ARBA" id="ARBA00023012"/>
    </source>
</evidence>
<evidence type="ECO:0008006" key="9">
    <source>
        <dbReference type="Google" id="ProtNLM"/>
    </source>
</evidence>
<dbReference type="CDD" id="cd17546">
    <property type="entry name" value="REC_hyHK_CKI1_RcsC-like"/>
    <property type="match status" value="1"/>
</dbReference>
<dbReference type="PROSITE" id="PS50109">
    <property type="entry name" value="HIS_KIN"/>
    <property type="match status" value="1"/>
</dbReference>
<feature type="domain" description="Response regulatory" evidence="6">
    <location>
        <begin position="758"/>
        <end position="898"/>
    </location>
</feature>
<dbReference type="InterPro" id="IPR036097">
    <property type="entry name" value="HisK_dim/P_sf"/>
</dbReference>
<keyword evidence="1 3" id="KW-0597">Phosphoprotein</keyword>
<dbReference type="SUPFAM" id="SSF47384">
    <property type="entry name" value="Homodimeric domain of signal transducing histidine kinase"/>
    <property type="match status" value="1"/>
</dbReference>
<dbReference type="SMART" id="SM00387">
    <property type="entry name" value="HATPase_c"/>
    <property type="match status" value="1"/>
</dbReference>
<dbReference type="PROSITE" id="PS50110">
    <property type="entry name" value="RESPONSE_REGULATORY"/>
    <property type="match status" value="1"/>
</dbReference>
<evidence type="ECO:0000256" key="4">
    <source>
        <dbReference type="SAM" id="MobiDB-lite"/>
    </source>
</evidence>
<feature type="compositionally biased region" description="Low complexity" evidence="4">
    <location>
        <begin position="966"/>
        <end position="977"/>
    </location>
</feature>
<dbReference type="SMART" id="SM00448">
    <property type="entry name" value="REC"/>
    <property type="match status" value="1"/>
</dbReference>
<comment type="caution">
    <text evidence="7">The sequence shown here is derived from an EMBL/GenBank/DDBJ whole genome shotgun (WGS) entry which is preliminary data.</text>
</comment>
<feature type="compositionally biased region" description="Polar residues" evidence="4">
    <location>
        <begin position="652"/>
        <end position="665"/>
    </location>
</feature>
<dbReference type="Pfam" id="PF00512">
    <property type="entry name" value="HisKA"/>
    <property type="match status" value="1"/>
</dbReference>
<keyword evidence="8" id="KW-1185">Reference proteome</keyword>
<dbReference type="Pfam" id="PF02518">
    <property type="entry name" value="HATPase_c"/>
    <property type="match status" value="1"/>
</dbReference>
<dbReference type="EMBL" id="BAABUJ010000057">
    <property type="protein sequence ID" value="GAA5806111.1"/>
    <property type="molecule type" value="Genomic_DNA"/>
</dbReference>
<dbReference type="PRINTS" id="PR00344">
    <property type="entry name" value="BCTRLSENSOR"/>
</dbReference>
<evidence type="ECO:0000256" key="3">
    <source>
        <dbReference type="PROSITE-ProRule" id="PRU00169"/>
    </source>
</evidence>
<feature type="compositionally biased region" description="Low complexity" evidence="4">
    <location>
        <begin position="915"/>
        <end position="925"/>
    </location>
</feature>
<dbReference type="InterPro" id="IPR001789">
    <property type="entry name" value="Sig_transdc_resp-reg_receiver"/>
</dbReference>
<organism evidence="7 8">
    <name type="scientific">Helicostylum pulchrum</name>
    <dbReference type="NCBI Taxonomy" id="562976"/>
    <lineage>
        <taxon>Eukaryota</taxon>
        <taxon>Fungi</taxon>
        <taxon>Fungi incertae sedis</taxon>
        <taxon>Mucoromycota</taxon>
        <taxon>Mucoromycotina</taxon>
        <taxon>Mucoromycetes</taxon>
        <taxon>Mucorales</taxon>
        <taxon>Mucorineae</taxon>
        <taxon>Mucoraceae</taxon>
        <taxon>Helicostylum</taxon>
    </lineage>
</organism>